<feature type="compositionally biased region" description="Basic and acidic residues" evidence="5">
    <location>
        <begin position="1"/>
        <end position="10"/>
    </location>
</feature>
<feature type="compositionally biased region" description="Basic residues" evidence="5">
    <location>
        <begin position="329"/>
        <end position="347"/>
    </location>
</feature>
<feature type="region of interest" description="Disordered" evidence="5">
    <location>
        <begin position="56"/>
        <end position="93"/>
    </location>
</feature>
<dbReference type="STRING" id="7244.B4LSB0"/>
<dbReference type="EMBL" id="CH940649">
    <property type="protein sequence ID" value="EDW63718.1"/>
    <property type="molecule type" value="Genomic_DNA"/>
</dbReference>
<dbReference type="InterPro" id="IPR000571">
    <property type="entry name" value="Znf_CCCH"/>
</dbReference>
<organism evidence="7 8">
    <name type="scientific">Drosophila virilis</name>
    <name type="common">Fruit fly</name>
    <dbReference type="NCBI Taxonomy" id="7244"/>
    <lineage>
        <taxon>Eukaryota</taxon>
        <taxon>Metazoa</taxon>
        <taxon>Ecdysozoa</taxon>
        <taxon>Arthropoda</taxon>
        <taxon>Hexapoda</taxon>
        <taxon>Insecta</taxon>
        <taxon>Pterygota</taxon>
        <taxon>Neoptera</taxon>
        <taxon>Endopterygota</taxon>
        <taxon>Diptera</taxon>
        <taxon>Brachycera</taxon>
        <taxon>Muscomorpha</taxon>
        <taxon>Ephydroidea</taxon>
        <taxon>Drosophilidae</taxon>
        <taxon>Drosophila</taxon>
    </lineage>
</organism>
<evidence type="ECO:0000256" key="3">
    <source>
        <dbReference type="ARBA" id="ARBA00022833"/>
    </source>
</evidence>
<evidence type="ECO:0000256" key="2">
    <source>
        <dbReference type="ARBA" id="ARBA00022771"/>
    </source>
</evidence>
<sequence length="423" mass="48276">MMSTPRDKPKQTVKVEPQSTNIKTRDIRVIKKEFLCQTPPSLGLSDKTSLQLKLEKAGKEQVGIRKDQPDISRRNSKKPAAPRTQSELEDGEVDDDEELLPVCRFHQRNSCTWGNSCRFRHPRCTDLGNYVMFERVNLPVASSLYDTMANHIYSELPLPPPPDWLGYPPELGPELESSFQSNLQSLKKMMRQAGYKVGNSVARRHKHQPWVEFNDLDTDPYYTHQHELPDDQLKERSPLLATRLYKNRGPGYSSNPNERCRWPNEPGRQVRLQYSSPSPSSSSSTPDYSSTTNSTSSSSATTLSPACKRKLYRKLKAAQREVSYMPKKGGYRPSRKNVPRAPRKGRRFSSSSSFSDSDSSSYGSSTHTSELSSSSMDMPSDNIEHNPNSKKRLRGREPPIKKRKCQTERLLEVNRKIAKRRRD</sequence>
<dbReference type="eggNOG" id="ENOG502TCDX">
    <property type="taxonomic scope" value="Eukaryota"/>
</dbReference>
<feature type="region of interest" description="Disordered" evidence="5">
    <location>
        <begin position="269"/>
        <end position="304"/>
    </location>
</feature>
<dbReference type="GO" id="GO:0071011">
    <property type="term" value="C:precatalytic spliceosome"/>
    <property type="evidence" value="ECO:0007669"/>
    <property type="project" value="TreeGrafter"/>
</dbReference>
<dbReference type="Pfam" id="PF18044">
    <property type="entry name" value="zf-CCCH_4"/>
    <property type="match status" value="1"/>
</dbReference>
<dbReference type="OrthoDB" id="7873117at2759"/>
<accession>B4LSB0</accession>
<dbReference type="InterPro" id="IPR041367">
    <property type="entry name" value="Znf-CCCH_4"/>
</dbReference>
<keyword evidence="1 4" id="KW-0479">Metal-binding</keyword>
<reference evidence="7 8" key="1">
    <citation type="journal article" date="2007" name="Nature">
        <title>Evolution of genes and genomes on the Drosophila phylogeny.</title>
        <authorList>
            <consortium name="Drosophila 12 Genomes Consortium"/>
            <person name="Clark A.G."/>
            <person name="Eisen M.B."/>
            <person name="Smith D.R."/>
            <person name="Bergman C.M."/>
            <person name="Oliver B."/>
            <person name="Markow T.A."/>
            <person name="Kaufman T.C."/>
            <person name="Kellis M."/>
            <person name="Gelbart W."/>
            <person name="Iyer V.N."/>
            <person name="Pollard D.A."/>
            <person name="Sackton T.B."/>
            <person name="Larracuente A.M."/>
            <person name="Singh N.D."/>
            <person name="Abad J.P."/>
            <person name="Abt D.N."/>
            <person name="Adryan B."/>
            <person name="Aguade M."/>
            <person name="Akashi H."/>
            <person name="Anderson W.W."/>
            <person name="Aquadro C.F."/>
            <person name="Ardell D.H."/>
            <person name="Arguello R."/>
            <person name="Artieri C.G."/>
            <person name="Barbash D.A."/>
            <person name="Barker D."/>
            <person name="Barsanti P."/>
            <person name="Batterham P."/>
            <person name="Batzoglou S."/>
            <person name="Begun D."/>
            <person name="Bhutkar A."/>
            <person name="Blanco E."/>
            <person name="Bosak S.A."/>
            <person name="Bradley R.K."/>
            <person name="Brand A.D."/>
            <person name="Brent M.R."/>
            <person name="Brooks A.N."/>
            <person name="Brown R.H."/>
            <person name="Butlin R.K."/>
            <person name="Caggese C."/>
            <person name="Calvi B.R."/>
            <person name="Bernardo de Carvalho A."/>
            <person name="Caspi A."/>
            <person name="Castrezana S."/>
            <person name="Celniker S.E."/>
            <person name="Chang J.L."/>
            <person name="Chapple C."/>
            <person name="Chatterji S."/>
            <person name="Chinwalla A."/>
            <person name="Civetta A."/>
            <person name="Clifton S.W."/>
            <person name="Comeron J.M."/>
            <person name="Costello J.C."/>
            <person name="Coyne J.A."/>
            <person name="Daub J."/>
            <person name="David R.G."/>
            <person name="Delcher A.L."/>
            <person name="Delehaunty K."/>
            <person name="Do C.B."/>
            <person name="Ebling H."/>
            <person name="Edwards K."/>
            <person name="Eickbush T."/>
            <person name="Evans J.D."/>
            <person name="Filipski A."/>
            <person name="Findeiss S."/>
            <person name="Freyhult E."/>
            <person name="Fulton L."/>
            <person name="Fulton R."/>
            <person name="Garcia A.C."/>
            <person name="Gardiner A."/>
            <person name="Garfield D.A."/>
            <person name="Garvin B.E."/>
            <person name="Gibson G."/>
            <person name="Gilbert D."/>
            <person name="Gnerre S."/>
            <person name="Godfrey J."/>
            <person name="Good R."/>
            <person name="Gotea V."/>
            <person name="Gravely B."/>
            <person name="Greenberg A.J."/>
            <person name="Griffiths-Jones S."/>
            <person name="Gross S."/>
            <person name="Guigo R."/>
            <person name="Gustafson E.A."/>
            <person name="Haerty W."/>
            <person name="Hahn M.W."/>
            <person name="Halligan D.L."/>
            <person name="Halpern A.L."/>
            <person name="Halter G.M."/>
            <person name="Han M.V."/>
            <person name="Heger A."/>
            <person name="Hillier L."/>
            <person name="Hinrichs A.S."/>
            <person name="Holmes I."/>
            <person name="Hoskins R.A."/>
            <person name="Hubisz M.J."/>
            <person name="Hultmark D."/>
            <person name="Huntley M.A."/>
            <person name="Jaffe D.B."/>
            <person name="Jagadeeshan S."/>
            <person name="Jeck W.R."/>
            <person name="Johnson J."/>
            <person name="Jones C.D."/>
            <person name="Jordan W.C."/>
            <person name="Karpen G.H."/>
            <person name="Kataoka E."/>
            <person name="Keightley P.D."/>
            <person name="Kheradpour P."/>
            <person name="Kirkness E.F."/>
            <person name="Koerich L.B."/>
            <person name="Kristiansen K."/>
            <person name="Kudrna D."/>
            <person name="Kulathinal R.J."/>
            <person name="Kumar S."/>
            <person name="Kwok R."/>
            <person name="Lander E."/>
            <person name="Langley C.H."/>
            <person name="Lapoint R."/>
            <person name="Lazzaro B.P."/>
            <person name="Lee S.J."/>
            <person name="Levesque L."/>
            <person name="Li R."/>
            <person name="Lin C.F."/>
            <person name="Lin M.F."/>
            <person name="Lindblad-Toh K."/>
            <person name="Llopart A."/>
            <person name="Long M."/>
            <person name="Low L."/>
            <person name="Lozovsky E."/>
            <person name="Lu J."/>
            <person name="Luo M."/>
            <person name="Machado C.A."/>
            <person name="Makalowski W."/>
            <person name="Marzo M."/>
            <person name="Matsuda M."/>
            <person name="Matzkin L."/>
            <person name="McAllister B."/>
            <person name="McBride C.S."/>
            <person name="McKernan B."/>
            <person name="McKernan K."/>
            <person name="Mendez-Lago M."/>
            <person name="Minx P."/>
            <person name="Mollenhauer M.U."/>
            <person name="Montooth K."/>
            <person name="Mount S.M."/>
            <person name="Mu X."/>
            <person name="Myers E."/>
            <person name="Negre B."/>
            <person name="Newfeld S."/>
            <person name="Nielsen R."/>
            <person name="Noor M.A."/>
            <person name="O'Grady P."/>
            <person name="Pachter L."/>
            <person name="Papaceit M."/>
            <person name="Parisi M.J."/>
            <person name="Parisi M."/>
            <person name="Parts L."/>
            <person name="Pedersen J.S."/>
            <person name="Pesole G."/>
            <person name="Phillippy A.M."/>
            <person name="Ponting C.P."/>
            <person name="Pop M."/>
            <person name="Porcelli D."/>
            <person name="Powell J.R."/>
            <person name="Prohaska S."/>
            <person name="Pruitt K."/>
            <person name="Puig M."/>
            <person name="Quesneville H."/>
            <person name="Ram K.R."/>
            <person name="Rand D."/>
            <person name="Rasmussen M.D."/>
            <person name="Reed L.K."/>
            <person name="Reenan R."/>
            <person name="Reily A."/>
            <person name="Remington K.A."/>
            <person name="Rieger T.T."/>
            <person name="Ritchie M.G."/>
            <person name="Robin C."/>
            <person name="Rogers Y.H."/>
            <person name="Rohde C."/>
            <person name="Rozas J."/>
            <person name="Rubenfield M.J."/>
            <person name="Ruiz A."/>
            <person name="Russo S."/>
            <person name="Salzberg S.L."/>
            <person name="Sanchez-Gracia A."/>
            <person name="Saranga D.J."/>
            <person name="Sato H."/>
            <person name="Schaeffer S.W."/>
            <person name="Schatz M.C."/>
            <person name="Schlenke T."/>
            <person name="Schwartz R."/>
            <person name="Segarra C."/>
            <person name="Singh R.S."/>
            <person name="Sirot L."/>
            <person name="Sirota M."/>
            <person name="Sisneros N.B."/>
            <person name="Smith C.D."/>
            <person name="Smith T.F."/>
            <person name="Spieth J."/>
            <person name="Stage D.E."/>
            <person name="Stark A."/>
            <person name="Stephan W."/>
            <person name="Strausberg R.L."/>
            <person name="Strempel S."/>
            <person name="Sturgill D."/>
            <person name="Sutton G."/>
            <person name="Sutton G.G."/>
            <person name="Tao W."/>
            <person name="Teichmann S."/>
            <person name="Tobari Y.N."/>
            <person name="Tomimura Y."/>
            <person name="Tsolas J.M."/>
            <person name="Valente V.L."/>
            <person name="Venter E."/>
            <person name="Venter J.C."/>
            <person name="Vicario S."/>
            <person name="Vieira F.G."/>
            <person name="Vilella A.J."/>
            <person name="Villasante A."/>
            <person name="Walenz B."/>
            <person name="Wang J."/>
            <person name="Wasserman M."/>
            <person name="Watts T."/>
            <person name="Wilson D."/>
            <person name="Wilson R.K."/>
            <person name="Wing R.A."/>
            <person name="Wolfner M.F."/>
            <person name="Wong A."/>
            <person name="Wong G.K."/>
            <person name="Wu C.I."/>
            <person name="Wu G."/>
            <person name="Yamamoto D."/>
            <person name="Yang H.P."/>
            <person name="Yang S.P."/>
            <person name="Yorke J.A."/>
            <person name="Yoshida K."/>
            <person name="Zdobnov E."/>
            <person name="Zhang P."/>
            <person name="Zhang Y."/>
            <person name="Zimin A.V."/>
            <person name="Baldwin J."/>
            <person name="Abdouelleil A."/>
            <person name="Abdulkadir J."/>
            <person name="Abebe A."/>
            <person name="Abera B."/>
            <person name="Abreu J."/>
            <person name="Acer S.C."/>
            <person name="Aftuck L."/>
            <person name="Alexander A."/>
            <person name="An P."/>
            <person name="Anderson E."/>
            <person name="Anderson S."/>
            <person name="Arachi H."/>
            <person name="Azer M."/>
            <person name="Bachantsang P."/>
            <person name="Barry A."/>
            <person name="Bayul T."/>
            <person name="Berlin A."/>
            <person name="Bessette D."/>
            <person name="Bloom T."/>
            <person name="Blye J."/>
            <person name="Boguslavskiy L."/>
            <person name="Bonnet C."/>
            <person name="Boukhgalter B."/>
            <person name="Bourzgui I."/>
            <person name="Brown A."/>
            <person name="Cahill P."/>
            <person name="Channer S."/>
            <person name="Cheshatsang Y."/>
            <person name="Chuda L."/>
            <person name="Citroen M."/>
            <person name="Collymore A."/>
            <person name="Cooke P."/>
            <person name="Costello M."/>
            <person name="D'Aco K."/>
            <person name="Daza R."/>
            <person name="De Haan G."/>
            <person name="DeGray S."/>
            <person name="DeMaso C."/>
            <person name="Dhargay N."/>
            <person name="Dooley K."/>
            <person name="Dooley E."/>
            <person name="Doricent M."/>
            <person name="Dorje P."/>
            <person name="Dorjee K."/>
            <person name="Dupes A."/>
            <person name="Elong R."/>
            <person name="Falk J."/>
            <person name="Farina A."/>
            <person name="Faro S."/>
            <person name="Ferguson D."/>
            <person name="Fisher S."/>
            <person name="Foley C.D."/>
            <person name="Franke A."/>
            <person name="Friedrich D."/>
            <person name="Gadbois L."/>
            <person name="Gearin G."/>
            <person name="Gearin C.R."/>
            <person name="Giannoukos G."/>
            <person name="Goode T."/>
            <person name="Graham J."/>
            <person name="Grandbois E."/>
            <person name="Grewal S."/>
            <person name="Gyaltsen K."/>
            <person name="Hafez N."/>
            <person name="Hagos B."/>
            <person name="Hall J."/>
            <person name="Henson C."/>
            <person name="Hollinger A."/>
            <person name="Honan T."/>
            <person name="Huard M.D."/>
            <person name="Hughes L."/>
            <person name="Hurhula B."/>
            <person name="Husby M.E."/>
            <person name="Kamat A."/>
            <person name="Kanga B."/>
            <person name="Kashin S."/>
            <person name="Khazanovich D."/>
            <person name="Kisner P."/>
            <person name="Lance K."/>
            <person name="Lara M."/>
            <person name="Lee W."/>
            <person name="Lennon N."/>
            <person name="Letendre F."/>
            <person name="LeVine R."/>
            <person name="Lipovsky A."/>
            <person name="Liu X."/>
            <person name="Liu J."/>
            <person name="Liu S."/>
            <person name="Lokyitsang T."/>
            <person name="Lokyitsang Y."/>
            <person name="Lubonja R."/>
            <person name="Lui A."/>
            <person name="MacDonald P."/>
            <person name="Magnisalis V."/>
            <person name="Maru K."/>
            <person name="Matthews C."/>
            <person name="McCusker W."/>
            <person name="McDonough S."/>
            <person name="Mehta T."/>
            <person name="Meldrim J."/>
            <person name="Meneus L."/>
            <person name="Mihai O."/>
            <person name="Mihalev A."/>
            <person name="Mihova T."/>
            <person name="Mittelman R."/>
            <person name="Mlenga V."/>
            <person name="Montmayeur A."/>
            <person name="Mulrain L."/>
            <person name="Navidi A."/>
            <person name="Naylor J."/>
            <person name="Negash T."/>
            <person name="Nguyen T."/>
            <person name="Nguyen N."/>
            <person name="Nicol R."/>
            <person name="Norbu C."/>
            <person name="Norbu N."/>
            <person name="Novod N."/>
            <person name="O'Neill B."/>
            <person name="Osman S."/>
            <person name="Markiewicz E."/>
            <person name="Oyono O.L."/>
            <person name="Patti C."/>
            <person name="Phunkhang P."/>
            <person name="Pierre F."/>
            <person name="Priest M."/>
            <person name="Raghuraman S."/>
            <person name="Rege F."/>
            <person name="Reyes R."/>
            <person name="Rise C."/>
            <person name="Rogov P."/>
            <person name="Ross K."/>
            <person name="Ryan E."/>
            <person name="Settipalli S."/>
            <person name="Shea T."/>
            <person name="Sherpa N."/>
            <person name="Shi L."/>
            <person name="Shih D."/>
            <person name="Sparrow T."/>
            <person name="Spaulding J."/>
            <person name="Stalker J."/>
            <person name="Stange-Thomann N."/>
            <person name="Stavropoulos S."/>
            <person name="Stone C."/>
            <person name="Strader C."/>
            <person name="Tesfaye S."/>
            <person name="Thomson T."/>
            <person name="Thoulutsang Y."/>
            <person name="Thoulutsang D."/>
            <person name="Topham K."/>
            <person name="Topping I."/>
            <person name="Tsamla T."/>
            <person name="Vassiliev H."/>
            <person name="Vo A."/>
            <person name="Wangchuk T."/>
            <person name="Wangdi T."/>
            <person name="Weiand M."/>
            <person name="Wilkinson J."/>
            <person name="Wilson A."/>
            <person name="Yadav S."/>
            <person name="Young G."/>
            <person name="Yu Q."/>
            <person name="Zembek L."/>
            <person name="Zhong D."/>
            <person name="Zimmer A."/>
            <person name="Zwirko Z."/>
            <person name="Jaffe D.B."/>
            <person name="Alvarez P."/>
            <person name="Brockman W."/>
            <person name="Butler J."/>
            <person name="Chin C."/>
            <person name="Gnerre S."/>
            <person name="Grabherr M."/>
            <person name="Kleber M."/>
            <person name="Mauceli E."/>
            <person name="MacCallum I."/>
        </authorList>
    </citation>
    <scope>NUCLEOTIDE SEQUENCE [LARGE SCALE GENOMIC DNA]</scope>
    <source>
        <strain evidence="8">Tucson 15010-1051.87</strain>
    </source>
</reference>
<dbReference type="Gene3D" id="4.10.1000.10">
    <property type="entry name" value="Zinc finger, CCCH-type"/>
    <property type="match status" value="1"/>
</dbReference>
<dbReference type="InParanoid" id="B4LSB0"/>
<feature type="domain" description="C3H1-type" evidence="6">
    <location>
        <begin position="97"/>
        <end position="124"/>
    </location>
</feature>
<protein>
    <recommendedName>
        <fullName evidence="6">C3H1-type domain-containing protein</fullName>
    </recommendedName>
</protein>
<dbReference type="PANTHER" id="PTHR46582:SF1">
    <property type="entry name" value="ZINC FINGER CCCH DOMAIN-CONTAINING PROTEIN 18"/>
    <property type="match status" value="1"/>
</dbReference>
<dbReference type="Proteomes" id="UP000008792">
    <property type="component" value="Unassembled WGS sequence"/>
</dbReference>
<feature type="compositionally biased region" description="Low complexity" evidence="5">
    <location>
        <begin position="349"/>
        <end position="381"/>
    </location>
</feature>
<keyword evidence="3 4" id="KW-0862">Zinc</keyword>
<dbReference type="HOGENOM" id="CLU_649373_0_0_1"/>
<dbReference type="OMA" id="TDPYYTH"/>
<feature type="zinc finger region" description="C3H1-type" evidence="4">
    <location>
        <begin position="97"/>
        <end position="124"/>
    </location>
</feature>
<gene>
    <name evidence="7" type="primary">Dvir\GJ16258</name>
    <name evidence="7" type="ORF">Dvir_GJ16258</name>
</gene>
<evidence type="ECO:0000256" key="5">
    <source>
        <dbReference type="SAM" id="MobiDB-lite"/>
    </source>
</evidence>
<dbReference type="GO" id="GO:0003723">
    <property type="term" value="F:RNA binding"/>
    <property type="evidence" value="ECO:0007669"/>
    <property type="project" value="TreeGrafter"/>
</dbReference>
<dbReference type="PhylomeDB" id="B4LSB0"/>
<name>B4LSB0_DROVI</name>
<dbReference type="InterPro" id="IPR052647">
    <property type="entry name" value="Zinc_finger_CCCH-type"/>
</dbReference>
<dbReference type="PANTHER" id="PTHR46582">
    <property type="entry name" value="ZINC FINGER CCCH DOMAIN-CONTAINING PROTEIN 18"/>
    <property type="match status" value="1"/>
</dbReference>
<keyword evidence="2 4" id="KW-0863">Zinc-finger</keyword>
<evidence type="ECO:0000313" key="8">
    <source>
        <dbReference type="Proteomes" id="UP000008792"/>
    </source>
</evidence>
<evidence type="ECO:0000313" key="7">
    <source>
        <dbReference type="EMBL" id="EDW63718.1"/>
    </source>
</evidence>
<feature type="region of interest" description="Disordered" evidence="5">
    <location>
        <begin position="245"/>
        <end position="264"/>
    </location>
</feature>
<feature type="compositionally biased region" description="Basic and acidic residues" evidence="5">
    <location>
        <begin position="56"/>
        <end position="73"/>
    </location>
</feature>
<feature type="region of interest" description="Disordered" evidence="5">
    <location>
        <begin position="318"/>
        <end position="423"/>
    </location>
</feature>
<evidence type="ECO:0000256" key="1">
    <source>
        <dbReference type="ARBA" id="ARBA00022723"/>
    </source>
</evidence>
<proteinExistence type="predicted"/>
<feature type="compositionally biased region" description="Low complexity" evidence="5">
    <location>
        <begin position="275"/>
        <end position="304"/>
    </location>
</feature>
<keyword evidence="8" id="KW-1185">Reference proteome</keyword>
<evidence type="ECO:0000259" key="6">
    <source>
        <dbReference type="PROSITE" id="PS50103"/>
    </source>
</evidence>
<feature type="compositionally biased region" description="Basic and acidic residues" evidence="5">
    <location>
        <begin position="395"/>
        <end position="415"/>
    </location>
</feature>
<dbReference type="AlphaFoldDB" id="B4LSB0"/>
<evidence type="ECO:0000256" key="4">
    <source>
        <dbReference type="PROSITE-ProRule" id="PRU00723"/>
    </source>
</evidence>
<dbReference type="KEGG" id="dvi:6628958"/>
<feature type="region of interest" description="Disordered" evidence="5">
    <location>
        <begin position="1"/>
        <end position="22"/>
    </location>
</feature>
<dbReference type="PROSITE" id="PS50103">
    <property type="entry name" value="ZF_C3H1"/>
    <property type="match status" value="1"/>
</dbReference>
<dbReference type="GO" id="GO:0008270">
    <property type="term" value="F:zinc ion binding"/>
    <property type="evidence" value="ECO:0007669"/>
    <property type="project" value="UniProtKB-KW"/>
</dbReference>